<dbReference type="InterPro" id="IPR007016">
    <property type="entry name" value="O-antigen_ligase-rel_domated"/>
</dbReference>
<sequence length="384" mass="44328">MSTLFVYFCFAIMVLGNCCLYGNENIPLYYDHYLSILPVLFFCLFYKQQYSLSLDKKWILLTAASYLFMSVIFQRDSGNSSLTLLCYMLIPMFCCSVLPHYKYIRFLIFGILGFEALLCICEYFTQSNLFYTIEEYGRFRSSGIWGHPLHNASIVSVIILLVVMSSIRSTYKVLIVCVGFVVLFTFNGRAAIISTILCLILLGLINKRKVFAFIVHTPLVGALAILLVFYLFGYISTSELGGKLFVQDTRNLQDGSAMTRFYLYDYVLNMDINEWLFGMNKIEDVFKKNEFSYIESTPISLILSRGLIIALPLMLFQYKDLYNYFNKINSNNRLVIILDIIIIGLSSESFIGIAPWVIIYLTYVALFENKTYYENWNSNIFSIP</sequence>
<dbReference type="GO" id="GO:0016020">
    <property type="term" value="C:membrane"/>
    <property type="evidence" value="ECO:0007669"/>
    <property type="project" value="UniProtKB-SubCell"/>
</dbReference>
<feature type="transmembrane region" description="Helical" evidence="5">
    <location>
        <begin position="336"/>
        <end position="363"/>
    </location>
</feature>
<feature type="transmembrane region" description="Helical" evidence="5">
    <location>
        <begin position="106"/>
        <end position="125"/>
    </location>
</feature>
<feature type="domain" description="O-antigen ligase-related" evidence="6">
    <location>
        <begin position="177"/>
        <end position="280"/>
    </location>
</feature>
<evidence type="ECO:0000256" key="4">
    <source>
        <dbReference type="ARBA" id="ARBA00023136"/>
    </source>
</evidence>
<keyword evidence="4 5" id="KW-0472">Membrane</keyword>
<feature type="transmembrane region" description="Helical" evidence="5">
    <location>
        <begin position="174"/>
        <end position="205"/>
    </location>
</feature>
<dbReference type="Proteomes" id="UP000215155">
    <property type="component" value="Unassembled WGS sequence"/>
</dbReference>
<dbReference type="RefSeq" id="WP_089544604.1">
    <property type="nucleotide sequence ID" value="NZ_NMPZ01000019.1"/>
</dbReference>
<dbReference type="AlphaFoldDB" id="A0AA91TII1"/>
<comment type="subcellular location">
    <subcellularLocation>
        <location evidence="1">Membrane</location>
        <topology evidence="1">Multi-pass membrane protein</topology>
    </subcellularLocation>
</comment>
<evidence type="ECO:0000313" key="8">
    <source>
        <dbReference type="Proteomes" id="UP000215155"/>
    </source>
</evidence>
<evidence type="ECO:0000256" key="5">
    <source>
        <dbReference type="SAM" id="Phobius"/>
    </source>
</evidence>
<accession>A0AA91TII1</accession>
<dbReference type="Pfam" id="PF04932">
    <property type="entry name" value="Wzy_C"/>
    <property type="match status" value="1"/>
</dbReference>
<evidence type="ECO:0000259" key="6">
    <source>
        <dbReference type="Pfam" id="PF04932"/>
    </source>
</evidence>
<comment type="caution">
    <text evidence="7">The sequence shown here is derived from an EMBL/GenBank/DDBJ whole genome shotgun (WGS) entry which is preliminary data.</text>
</comment>
<reference evidence="7 8" key="1">
    <citation type="submission" date="2017-07" db="EMBL/GenBank/DDBJ databases">
        <title>Draft genome sequence of Prevotella copri isolated from the gut of healthy adult Indian.</title>
        <authorList>
            <person name="Das B."/>
            <person name="Bag S."/>
            <person name="Ghosh T.S."/>
        </authorList>
    </citation>
    <scope>NUCLEOTIDE SEQUENCE [LARGE SCALE GENOMIC DNA]</scope>
    <source>
        <strain evidence="7 8">Indica</strain>
    </source>
</reference>
<proteinExistence type="predicted"/>
<evidence type="ECO:0000256" key="3">
    <source>
        <dbReference type="ARBA" id="ARBA00022989"/>
    </source>
</evidence>
<organism evidence="7 8">
    <name type="scientific">Segatella copri</name>
    <dbReference type="NCBI Taxonomy" id="165179"/>
    <lineage>
        <taxon>Bacteria</taxon>
        <taxon>Pseudomonadati</taxon>
        <taxon>Bacteroidota</taxon>
        <taxon>Bacteroidia</taxon>
        <taxon>Bacteroidales</taxon>
        <taxon>Prevotellaceae</taxon>
        <taxon>Segatella</taxon>
    </lineage>
</organism>
<name>A0AA91TII1_9BACT</name>
<evidence type="ECO:0000256" key="2">
    <source>
        <dbReference type="ARBA" id="ARBA00022692"/>
    </source>
</evidence>
<keyword evidence="2 5" id="KW-0812">Transmembrane</keyword>
<evidence type="ECO:0000313" key="7">
    <source>
        <dbReference type="EMBL" id="OXL43360.1"/>
    </source>
</evidence>
<keyword evidence="3 5" id="KW-1133">Transmembrane helix</keyword>
<feature type="transmembrane region" description="Helical" evidence="5">
    <location>
        <begin position="58"/>
        <end position="75"/>
    </location>
</feature>
<feature type="transmembrane region" description="Helical" evidence="5">
    <location>
        <begin position="145"/>
        <end position="167"/>
    </location>
</feature>
<feature type="transmembrane region" description="Helical" evidence="5">
    <location>
        <begin position="297"/>
        <end position="316"/>
    </location>
</feature>
<evidence type="ECO:0000256" key="1">
    <source>
        <dbReference type="ARBA" id="ARBA00004141"/>
    </source>
</evidence>
<feature type="transmembrane region" description="Helical" evidence="5">
    <location>
        <begin position="26"/>
        <end position="46"/>
    </location>
</feature>
<feature type="transmembrane region" description="Helical" evidence="5">
    <location>
        <begin position="211"/>
        <end position="235"/>
    </location>
</feature>
<protein>
    <recommendedName>
        <fullName evidence="6">O-antigen ligase-related domain-containing protein</fullName>
    </recommendedName>
</protein>
<dbReference type="EMBL" id="NMPZ01000019">
    <property type="protein sequence ID" value="OXL43360.1"/>
    <property type="molecule type" value="Genomic_DNA"/>
</dbReference>
<gene>
    <name evidence="7" type="ORF">CFT61_11735</name>
</gene>